<comment type="caution">
    <text evidence="1">The sequence shown here is derived from an EMBL/GenBank/DDBJ whole genome shotgun (WGS) entry which is preliminary data.</text>
</comment>
<name>A0ACB9T0M6_HOLOL</name>
<dbReference type="Proteomes" id="UP001056778">
    <property type="component" value="Chromosome 6"/>
</dbReference>
<keyword evidence="2" id="KW-1185">Reference proteome</keyword>
<evidence type="ECO:0000313" key="2">
    <source>
        <dbReference type="Proteomes" id="UP001056778"/>
    </source>
</evidence>
<evidence type="ECO:0000313" key="1">
    <source>
        <dbReference type="EMBL" id="KAI4460330.1"/>
    </source>
</evidence>
<accession>A0ACB9T0M6</accession>
<organism evidence="1 2">
    <name type="scientific">Holotrichia oblita</name>
    <name type="common">Chafer beetle</name>
    <dbReference type="NCBI Taxonomy" id="644536"/>
    <lineage>
        <taxon>Eukaryota</taxon>
        <taxon>Metazoa</taxon>
        <taxon>Ecdysozoa</taxon>
        <taxon>Arthropoda</taxon>
        <taxon>Hexapoda</taxon>
        <taxon>Insecta</taxon>
        <taxon>Pterygota</taxon>
        <taxon>Neoptera</taxon>
        <taxon>Endopterygota</taxon>
        <taxon>Coleoptera</taxon>
        <taxon>Polyphaga</taxon>
        <taxon>Scarabaeiformia</taxon>
        <taxon>Scarabaeidae</taxon>
        <taxon>Melolonthinae</taxon>
        <taxon>Holotrichia</taxon>
    </lineage>
</organism>
<proteinExistence type="predicted"/>
<sequence length="270" mass="31426">MTTRRSRAMSLSADWDNVFGKTKDSKARHPGYSQKEKPPQSFCTGSVYTGYWNGIGMAGFGTYIFPHKVEYEGMLDNSQFHGDGTLIYPMRQKIEGRWDKGKLVSWKYRFIDGLEYEVPWGYCVFPDRRFYLSIQEGLRPAGRELRTNDYVPRPIPEGCYDTGDGFYDPKIKCVVSARDLKKVLRIPTAAEEKWIMHNCRKAWDEPVGYRPDLYKHWTTGRMTEVYDEEATPVVEETEADVQSKEDLIRERSSNMDYEYSETSWTTADID</sequence>
<protein>
    <submittedName>
        <fullName evidence="1">Morn repeat-containing protein 5</fullName>
    </submittedName>
</protein>
<gene>
    <name evidence="1" type="ORF">MML48_6g00006365</name>
</gene>
<reference evidence="1" key="1">
    <citation type="submission" date="2022-04" db="EMBL/GenBank/DDBJ databases">
        <title>Chromosome-scale genome assembly of Holotrichia oblita Faldermann.</title>
        <authorList>
            <person name="Rongchong L."/>
        </authorList>
    </citation>
    <scope>NUCLEOTIDE SEQUENCE</scope>
    <source>
        <strain evidence="1">81SQS9</strain>
    </source>
</reference>
<dbReference type="EMBL" id="CM043020">
    <property type="protein sequence ID" value="KAI4460330.1"/>
    <property type="molecule type" value="Genomic_DNA"/>
</dbReference>